<dbReference type="GO" id="GO:0008270">
    <property type="term" value="F:zinc ion binding"/>
    <property type="evidence" value="ECO:0007669"/>
    <property type="project" value="InterPro"/>
</dbReference>
<accession>A0A6M0QRX3</accession>
<sequence length="77" mass="8093">MARLKGGRAATDEEWLAFAARADKAALVYGVATTGIHCRPGCPARTPLRQNLRIFDSRAGAEAAGYRACKRCGGGQG</sequence>
<dbReference type="InterPro" id="IPR035451">
    <property type="entry name" value="Ada-like_dom_sf"/>
</dbReference>
<keyword evidence="1" id="KW-0010">Activator</keyword>
<proteinExistence type="predicted"/>
<evidence type="ECO:0000256" key="1">
    <source>
        <dbReference type="ARBA" id="ARBA00023159"/>
    </source>
</evidence>
<dbReference type="EMBL" id="JAAIVJ010000001">
    <property type="protein sequence ID" value="NEY89393.1"/>
    <property type="molecule type" value="Genomic_DNA"/>
</dbReference>
<dbReference type="Gene3D" id="3.40.10.10">
    <property type="entry name" value="DNA Methylphosphotriester Repair Domain"/>
    <property type="match status" value="1"/>
</dbReference>
<comment type="caution">
    <text evidence="3">The sequence shown here is derived from an EMBL/GenBank/DDBJ whole genome shotgun (WGS) entry which is preliminary data.</text>
</comment>
<dbReference type="SUPFAM" id="SSF57884">
    <property type="entry name" value="Ada DNA repair protein, N-terminal domain (N-Ada 10)"/>
    <property type="match status" value="1"/>
</dbReference>
<protein>
    <recommendedName>
        <fullName evidence="2">Ada DNA repair metal-binding domain-containing protein</fullName>
    </recommendedName>
</protein>
<dbReference type="AlphaFoldDB" id="A0A6M0QRX3"/>
<dbReference type="Proteomes" id="UP000477782">
    <property type="component" value="Unassembled WGS sequence"/>
</dbReference>
<dbReference type="InterPro" id="IPR004026">
    <property type="entry name" value="Ada_DNA_repair_Zn-bd"/>
</dbReference>
<evidence type="ECO:0000313" key="4">
    <source>
        <dbReference type="Proteomes" id="UP000477782"/>
    </source>
</evidence>
<dbReference type="GO" id="GO:0006281">
    <property type="term" value="P:DNA repair"/>
    <property type="evidence" value="ECO:0007669"/>
    <property type="project" value="InterPro"/>
</dbReference>
<dbReference type="GO" id="GO:0003677">
    <property type="term" value="F:DNA binding"/>
    <property type="evidence" value="ECO:0007669"/>
    <property type="project" value="InterPro"/>
</dbReference>
<name>A0A6M0QRX3_9RHOB</name>
<feature type="domain" description="Ada DNA repair metal-binding" evidence="2">
    <location>
        <begin position="15"/>
        <end position="72"/>
    </location>
</feature>
<keyword evidence="4" id="KW-1185">Reference proteome</keyword>
<dbReference type="GO" id="GO:0008168">
    <property type="term" value="F:methyltransferase activity"/>
    <property type="evidence" value="ECO:0007669"/>
    <property type="project" value="InterPro"/>
</dbReference>
<dbReference type="GO" id="GO:0006355">
    <property type="term" value="P:regulation of DNA-templated transcription"/>
    <property type="evidence" value="ECO:0007669"/>
    <property type="project" value="InterPro"/>
</dbReference>
<organism evidence="3 4">
    <name type="scientific">Tabrizicola oligotrophica</name>
    <dbReference type="NCBI Taxonomy" id="2710650"/>
    <lineage>
        <taxon>Bacteria</taxon>
        <taxon>Pseudomonadati</taxon>
        <taxon>Pseudomonadota</taxon>
        <taxon>Alphaproteobacteria</taxon>
        <taxon>Rhodobacterales</taxon>
        <taxon>Paracoccaceae</taxon>
        <taxon>Tabrizicola</taxon>
    </lineage>
</organism>
<evidence type="ECO:0000259" key="2">
    <source>
        <dbReference type="Pfam" id="PF02805"/>
    </source>
</evidence>
<gene>
    <name evidence="3" type="ORF">G4Z14_03710</name>
</gene>
<dbReference type="Pfam" id="PF02805">
    <property type="entry name" value="Ada_Zn_binding"/>
    <property type="match status" value="1"/>
</dbReference>
<dbReference type="RefSeq" id="WP_164623393.1">
    <property type="nucleotide sequence ID" value="NZ_JAAIVJ010000001.1"/>
</dbReference>
<evidence type="ECO:0000313" key="3">
    <source>
        <dbReference type="EMBL" id="NEY89393.1"/>
    </source>
</evidence>
<reference evidence="3 4" key="1">
    <citation type="submission" date="2020-02" db="EMBL/GenBank/DDBJ databases">
        <authorList>
            <person name="Chen W.-M."/>
        </authorList>
    </citation>
    <scope>NUCLEOTIDE SEQUENCE [LARGE SCALE GENOMIC DNA]</scope>
    <source>
        <strain evidence="3 4">KMS-5</strain>
    </source>
</reference>